<accession>A0ABS4IIN9</accession>
<keyword evidence="2" id="KW-1185">Reference proteome</keyword>
<dbReference type="Proteomes" id="UP001519345">
    <property type="component" value="Unassembled WGS sequence"/>
</dbReference>
<name>A0ABS4IIN9_9BACI</name>
<reference evidence="1 2" key="1">
    <citation type="submission" date="2021-03" db="EMBL/GenBank/DDBJ databases">
        <title>Genomic Encyclopedia of Type Strains, Phase IV (KMG-IV): sequencing the most valuable type-strain genomes for metagenomic binning, comparative biology and taxonomic classification.</title>
        <authorList>
            <person name="Goeker M."/>
        </authorList>
    </citation>
    <scope>NUCLEOTIDE SEQUENCE [LARGE SCALE GENOMIC DNA]</scope>
    <source>
        <strain evidence="1 2">DSM 25609</strain>
    </source>
</reference>
<protein>
    <submittedName>
        <fullName evidence="1">Uncharacterized protein</fullName>
    </submittedName>
</protein>
<evidence type="ECO:0000313" key="2">
    <source>
        <dbReference type="Proteomes" id="UP001519345"/>
    </source>
</evidence>
<comment type="caution">
    <text evidence="1">The sequence shown here is derived from an EMBL/GenBank/DDBJ whole genome shotgun (WGS) entry which is preliminary data.</text>
</comment>
<dbReference type="EMBL" id="JAGGKX010000017">
    <property type="protein sequence ID" value="MBP1970822.1"/>
    <property type="molecule type" value="Genomic_DNA"/>
</dbReference>
<organism evidence="1 2">
    <name type="scientific">Virgibacillus natechei</name>
    <dbReference type="NCBI Taxonomy" id="1216297"/>
    <lineage>
        <taxon>Bacteria</taxon>
        <taxon>Bacillati</taxon>
        <taxon>Bacillota</taxon>
        <taxon>Bacilli</taxon>
        <taxon>Bacillales</taxon>
        <taxon>Bacillaceae</taxon>
        <taxon>Virgibacillus</taxon>
    </lineage>
</organism>
<sequence length="47" mass="5389">MVRQYDRPLNRGAEYNPGLYKGGDYLTLTFLIDLVPVTTRILAVFVE</sequence>
<gene>
    <name evidence="1" type="ORF">J2Z83_002958</name>
</gene>
<evidence type="ECO:0000313" key="1">
    <source>
        <dbReference type="EMBL" id="MBP1970822.1"/>
    </source>
</evidence>
<proteinExistence type="predicted"/>